<proteinExistence type="predicted"/>
<evidence type="ECO:0000313" key="1">
    <source>
        <dbReference type="EMBL" id="MFB2877553.1"/>
    </source>
</evidence>
<gene>
    <name evidence="1" type="ORF">ACE1CC_11785</name>
</gene>
<dbReference type="Proteomes" id="UP001576774">
    <property type="component" value="Unassembled WGS sequence"/>
</dbReference>
<keyword evidence="2" id="KW-1185">Reference proteome</keyword>
<organism evidence="1 2">
    <name type="scientific">Floridaenema aerugineum BLCC-F46</name>
    <dbReference type="NCBI Taxonomy" id="3153654"/>
    <lineage>
        <taxon>Bacteria</taxon>
        <taxon>Bacillati</taxon>
        <taxon>Cyanobacteriota</taxon>
        <taxon>Cyanophyceae</taxon>
        <taxon>Oscillatoriophycideae</taxon>
        <taxon>Aerosakkonematales</taxon>
        <taxon>Aerosakkonemataceae</taxon>
        <taxon>Floridanema</taxon>
        <taxon>Floridanema aerugineum</taxon>
    </lineage>
</organism>
<reference evidence="1 2" key="1">
    <citation type="submission" date="2024-09" db="EMBL/GenBank/DDBJ databases">
        <title>Floridaenema gen nov. (Aerosakkonemataceae, Aerosakkonematales ord. nov., Cyanobacteria) from benthic tropical and subtropical fresh waters, with the description of four new species.</title>
        <authorList>
            <person name="Moretto J.A."/>
            <person name="Berthold D.E."/>
            <person name="Lefler F.W."/>
            <person name="Huang I.-S."/>
            <person name="Laughinghouse H. IV."/>
        </authorList>
    </citation>
    <scope>NUCLEOTIDE SEQUENCE [LARGE SCALE GENOMIC DNA]</scope>
    <source>
        <strain evidence="1 2">BLCC-F46</strain>
    </source>
</reference>
<dbReference type="EMBL" id="JBHFNQ010000090">
    <property type="protein sequence ID" value="MFB2877553.1"/>
    <property type="molecule type" value="Genomic_DNA"/>
</dbReference>
<sequence length="159" mass="18196">MPTQRQRVTVWDLAVYDREGQLILIVEFKSKLHTSPEWAAKFRRNILAHGDFPKVPYFLMVFPDKFYLWTDKEARFDESEPTYVIDASPIFQPSFEKAGIKNEQQISGESLEIIFSSWLTSIIYSPEVLNPANESQRWLIDSGLYAAIAGGSLQFEAGA</sequence>
<protein>
    <submittedName>
        <fullName evidence="1">Uncharacterized protein</fullName>
    </submittedName>
</protein>
<comment type="caution">
    <text evidence="1">The sequence shown here is derived from an EMBL/GenBank/DDBJ whole genome shotgun (WGS) entry which is preliminary data.</text>
</comment>
<evidence type="ECO:0000313" key="2">
    <source>
        <dbReference type="Proteomes" id="UP001576774"/>
    </source>
</evidence>
<dbReference type="RefSeq" id="WP_413270651.1">
    <property type="nucleotide sequence ID" value="NZ_JBHFNQ010000090.1"/>
</dbReference>
<accession>A0ABV4X463</accession>
<name>A0ABV4X463_9CYAN</name>